<protein>
    <submittedName>
        <fullName evidence="1">Putative ovule protein</fullName>
    </submittedName>
</protein>
<dbReference type="AlphaFoldDB" id="A0A0V0H0Z4"/>
<reference evidence="1" key="1">
    <citation type="submission" date="2015-12" db="EMBL/GenBank/DDBJ databases">
        <title>Gene expression during late stages of embryo sac development: a critical building block for successful pollen-pistil interactions.</title>
        <authorList>
            <person name="Liu Y."/>
            <person name="Joly V."/>
            <person name="Sabar M."/>
            <person name="Matton D.P."/>
        </authorList>
    </citation>
    <scope>NUCLEOTIDE SEQUENCE</scope>
</reference>
<evidence type="ECO:0000313" key="1">
    <source>
        <dbReference type="EMBL" id="JAP14069.1"/>
    </source>
</evidence>
<organism evidence="1">
    <name type="scientific">Solanum chacoense</name>
    <name type="common">Chaco potato</name>
    <dbReference type="NCBI Taxonomy" id="4108"/>
    <lineage>
        <taxon>Eukaryota</taxon>
        <taxon>Viridiplantae</taxon>
        <taxon>Streptophyta</taxon>
        <taxon>Embryophyta</taxon>
        <taxon>Tracheophyta</taxon>
        <taxon>Spermatophyta</taxon>
        <taxon>Magnoliopsida</taxon>
        <taxon>eudicotyledons</taxon>
        <taxon>Gunneridae</taxon>
        <taxon>Pentapetalae</taxon>
        <taxon>asterids</taxon>
        <taxon>lamiids</taxon>
        <taxon>Solanales</taxon>
        <taxon>Solanaceae</taxon>
        <taxon>Solanoideae</taxon>
        <taxon>Solaneae</taxon>
        <taxon>Solanum</taxon>
    </lineage>
</organism>
<feature type="non-terminal residue" evidence="1">
    <location>
        <position position="1"/>
    </location>
</feature>
<accession>A0A0V0H0Z4</accession>
<sequence>QTIYISEGEIAGCLKTAYSFLYCKTNAFFLRAHTFLYLLQTAKQLKWALLISSVHLSMQFLAYKQARVPDSCRR</sequence>
<proteinExistence type="predicted"/>
<dbReference type="EMBL" id="GEDG01027101">
    <property type="protein sequence ID" value="JAP14069.1"/>
    <property type="molecule type" value="Transcribed_RNA"/>
</dbReference>
<name>A0A0V0H0Z4_SOLCH</name>